<dbReference type="InterPro" id="IPR048444">
    <property type="entry name" value="DNMK"/>
</dbReference>
<reference evidence="1 2" key="1">
    <citation type="submission" date="2014-10" db="EMBL/GenBank/DDBJ databases">
        <title>A new lytic Salmonella pullorum phage and its enzyme lys52.</title>
        <authorList>
            <person name="Bao H."/>
        </authorList>
    </citation>
    <scope>NUCLEOTIDE SEQUENCE [LARGE SCALE GENOMIC DNA]</scope>
</reference>
<proteinExistence type="predicted"/>
<protein>
    <submittedName>
        <fullName evidence="1">Putative deoxynucleotide monophosphate kinase</fullName>
    </submittedName>
</protein>
<name>A0A0D4DAN8_9CAUD</name>
<dbReference type="GeneID" id="24725727"/>
<keyword evidence="1" id="KW-0808">Transferase</keyword>
<organism evidence="1 2">
    <name type="scientific">Salmonella phage vB_SPuM_SP116</name>
    <dbReference type="NCBI Taxonomy" id="1567025"/>
    <lineage>
        <taxon>Viruses</taxon>
        <taxon>Duplodnaviria</taxon>
        <taxon>Heunggongvirae</taxon>
        <taxon>Uroviricota</taxon>
        <taxon>Caudoviricetes</taxon>
        <taxon>Andersonviridae</taxon>
        <taxon>Ounavirinae</taxon>
        <taxon>Felixounavirus</taxon>
        <taxon>Felixounavirus SP116</taxon>
    </lineage>
</organism>
<dbReference type="InterPro" id="IPR027417">
    <property type="entry name" value="P-loop_NTPase"/>
</dbReference>
<dbReference type="Proteomes" id="UP000201623">
    <property type="component" value="Segment"/>
</dbReference>
<dbReference type="RefSeq" id="YP_009146342.1">
    <property type="nucleotide sequence ID" value="NC_027329.1"/>
</dbReference>
<keyword evidence="2" id="KW-1185">Reference proteome</keyword>
<dbReference type="Pfam" id="PF21448">
    <property type="entry name" value="DNMK"/>
    <property type="match status" value="1"/>
</dbReference>
<evidence type="ECO:0000313" key="2">
    <source>
        <dbReference type="Proteomes" id="UP000201623"/>
    </source>
</evidence>
<accession>A0A0D4DAN8</accession>
<dbReference type="GO" id="GO:0016301">
    <property type="term" value="F:kinase activity"/>
    <property type="evidence" value="ECO:0007669"/>
    <property type="project" value="UniProtKB-KW"/>
</dbReference>
<gene>
    <name evidence="1" type="ORF">HB2014_99</name>
</gene>
<sequence length="252" mass="29108">MKGNRMSSIIAFTGKARSGKDTSCSIVKNILEDEYGYNVAVMAYADNLKLSASKIFDLTWNDLYGETKETPQVFDLSYPELMSKVTEAMEFTFRDERYHMDFKLMSELTGRLIMELKKVAKPTLLTRLGFSKKYKFSSRQIQQIWGTEVIRKVMGDKFWAKDLEKRMVNFFDVCSLRNQDGVVLISDLRFDSEAEWLSRFAHQTIEVKRDNVDKVSSHVSENGISTKYARDIIQNNGTLEDLESKLRAILKI</sequence>
<evidence type="ECO:0000313" key="1">
    <source>
        <dbReference type="EMBL" id="AJT60673.1"/>
    </source>
</evidence>
<dbReference type="Gene3D" id="3.40.50.300">
    <property type="entry name" value="P-loop containing nucleotide triphosphate hydrolases"/>
    <property type="match status" value="2"/>
</dbReference>
<keyword evidence="1" id="KW-0418">Kinase</keyword>
<dbReference type="OrthoDB" id="9152at10239"/>
<dbReference type="EMBL" id="KP010413">
    <property type="protein sequence ID" value="AJT60673.1"/>
    <property type="molecule type" value="Genomic_DNA"/>
</dbReference>
<dbReference type="KEGG" id="vg:24725727"/>
<dbReference type="SUPFAM" id="SSF52540">
    <property type="entry name" value="P-loop containing nucleoside triphosphate hydrolases"/>
    <property type="match status" value="1"/>
</dbReference>